<dbReference type="Gene3D" id="2.60.40.420">
    <property type="entry name" value="Cupredoxins - blue copper proteins"/>
    <property type="match status" value="3"/>
</dbReference>
<name>A0A6A5S928_9PLEO</name>
<keyword evidence="5" id="KW-0732">Signal</keyword>
<evidence type="ECO:0000259" key="8">
    <source>
        <dbReference type="Pfam" id="PF07732"/>
    </source>
</evidence>
<gene>
    <name evidence="9" type="ORF">EJ02DRAFT_360058</name>
</gene>
<dbReference type="InterPro" id="IPR017762">
    <property type="entry name" value="Multicopper_oxidase_fun"/>
</dbReference>
<organism evidence="9 10">
    <name type="scientific">Clathrospora elynae</name>
    <dbReference type="NCBI Taxonomy" id="706981"/>
    <lineage>
        <taxon>Eukaryota</taxon>
        <taxon>Fungi</taxon>
        <taxon>Dikarya</taxon>
        <taxon>Ascomycota</taxon>
        <taxon>Pezizomycotina</taxon>
        <taxon>Dothideomycetes</taxon>
        <taxon>Pleosporomycetidae</taxon>
        <taxon>Pleosporales</taxon>
        <taxon>Diademaceae</taxon>
        <taxon>Clathrospora</taxon>
    </lineage>
</organism>
<dbReference type="InterPro" id="IPR045087">
    <property type="entry name" value="Cu-oxidase_fam"/>
</dbReference>
<dbReference type="InterPro" id="IPR011706">
    <property type="entry name" value="Cu-oxidase_C"/>
</dbReference>
<evidence type="ECO:0000256" key="3">
    <source>
        <dbReference type="ARBA" id="ARBA00023002"/>
    </source>
</evidence>
<feature type="domain" description="Plastocyanin-like" evidence="6">
    <location>
        <begin position="174"/>
        <end position="327"/>
    </location>
</feature>
<keyword evidence="3" id="KW-0560">Oxidoreductase</keyword>
<protein>
    <submittedName>
        <fullName evidence="9">L-ascorbate oxidase-like protein</fullName>
    </submittedName>
</protein>
<comment type="similarity">
    <text evidence="1">Belongs to the multicopper oxidase family.</text>
</comment>
<dbReference type="InterPro" id="IPR001117">
    <property type="entry name" value="Cu-oxidase_2nd"/>
</dbReference>
<dbReference type="GO" id="GO:0016491">
    <property type="term" value="F:oxidoreductase activity"/>
    <property type="evidence" value="ECO:0007669"/>
    <property type="project" value="UniProtKB-KW"/>
</dbReference>
<evidence type="ECO:0000256" key="1">
    <source>
        <dbReference type="ARBA" id="ARBA00010609"/>
    </source>
</evidence>
<dbReference type="NCBIfam" id="TIGR03390">
    <property type="entry name" value="ascorbOXfungal"/>
    <property type="match status" value="1"/>
</dbReference>
<evidence type="ECO:0000259" key="6">
    <source>
        <dbReference type="Pfam" id="PF00394"/>
    </source>
</evidence>
<evidence type="ECO:0000256" key="5">
    <source>
        <dbReference type="SAM" id="SignalP"/>
    </source>
</evidence>
<dbReference type="GO" id="GO:0005507">
    <property type="term" value="F:copper ion binding"/>
    <property type="evidence" value="ECO:0007669"/>
    <property type="project" value="InterPro"/>
</dbReference>
<evidence type="ECO:0000256" key="4">
    <source>
        <dbReference type="ARBA" id="ARBA00023008"/>
    </source>
</evidence>
<dbReference type="InterPro" id="IPR002355">
    <property type="entry name" value="Cu_oxidase_Cu_BS"/>
</dbReference>
<dbReference type="CDD" id="cd13895">
    <property type="entry name" value="CuRO_3_AAO_like_2"/>
    <property type="match status" value="1"/>
</dbReference>
<feature type="signal peptide" evidence="5">
    <location>
        <begin position="1"/>
        <end position="19"/>
    </location>
</feature>
<dbReference type="PROSITE" id="PS00079">
    <property type="entry name" value="MULTICOPPER_OXIDASE1"/>
    <property type="match status" value="1"/>
</dbReference>
<dbReference type="InterPro" id="IPR008972">
    <property type="entry name" value="Cupredoxin"/>
</dbReference>
<feature type="chain" id="PRO_5025440070" evidence="5">
    <location>
        <begin position="20"/>
        <end position="595"/>
    </location>
</feature>
<evidence type="ECO:0000313" key="9">
    <source>
        <dbReference type="EMBL" id="KAF1936044.1"/>
    </source>
</evidence>
<dbReference type="InterPro" id="IPR033138">
    <property type="entry name" value="Cu_oxidase_CS"/>
</dbReference>
<evidence type="ECO:0000313" key="10">
    <source>
        <dbReference type="Proteomes" id="UP000800038"/>
    </source>
</evidence>
<keyword evidence="2" id="KW-0479">Metal-binding</keyword>
<dbReference type="CDD" id="cd13873">
    <property type="entry name" value="CuRO_2_AAO_like_2"/>
    <property type="match status" value="1"/>
</dbReference>
<dbReference type="PROSITE" id="PS00080">
    <property type="entry name" value="MULTICOPPER_OXIDASE2"/>
    <property type="match status" value="1"/>
</dbReference>
<evidence type="ECO:0000256" key="2">
    <source>
        <dbReference type="ARBA" id="ARBA00022723"/>
    </source>
</evidence>
<dbReference type="Pfam" id="PF07731">
    <property type="entry name" value="Cu-oxidase_2"/>
    <property type="match status" value="1"/>
</dbReference>
<dbReference type="PANTHER" id="PTHR11709">
    <property type="entry name" value="MULTI-COPPER OXIDASE"/>
    <property type="match status" value="1"/>
</dbReference>
<dbReference type="InterPro" id="IPR011707">
    <property type="entry name" value="Cu-oxidase-like_N"/>
</dbReference>
<dbReference type="Pfam" id="PF00394">
    <property type="entry name" value="Cu-oxidase"/>
    <property type="match status" value="1"/>
</dbReference>
<evidence type="ECO:0000259" key="7">
    <source>
        <dbReference type="Pfam" id="PF07731"/>
    </source>
</evidence>
<feature type="domain" description="Plastocyanin-like" evidence="7">
    <location>
        <begin position="419"/>
        <end position="554"/>
    </location>
</feature>
<keyword evidence="10" id="KW-1185">Reference proteome</keyword>
<proteinExistence type="inferred from homology"/>
<dbReference type="InterPro" id="IPR035666">
    <property type="entry name" value="MCO_CuRO_3"/>
</dbReference>
<dbReference type="Pfam" id="PF07732">
    <property type="entry name" value="Cu-oxidase_3"/>
    <property type="match status" value="1"/>
</dbReference>
<dbReference type="OrthoDB" id="2121828at2759"/>
<dbReference type="AlphaFoldDB" id="A0A6A5S928"/>
<feature type="domain" description="Plastocyanin-like" evidence="8">
    <location>
        <begin position="50"/>
        <end position="163"/>
    </location>
</feature>
<sequence>MFSRLIFGLLLVVVHSVAGEETNASHSPSRNKSHLHTHDGGFTPDFYLSVTYENHTVACQHRMSALVNGTSPGPTLRLPAGKTSWVRVCNDMEEFNTTMHWHGLTQRTAPFSDGSTVSQWPIAPHRCFDYEIHPEVEDAGTYFYHSHIGFQAISSAGPLIIDDFGPPPFEYDEERIVFLQDYYNKTDETMEKGLVATPFVWTGETNAVLLNGVGVAIGEKAGQGNCQLPVIEVEPGKTYRMRFVGATAISMVSFGIEGHSRLDVIEADGHYTKPHTTDHMMVSSGQRFDALLYTKTEEELGNQTDYIIQFETKDRPAVYTGFGILRYPSNGPKITSAPAVSPLTLTNATYNFLEYALEPLVPNNFPHSSEVTRRVHVNNVQLQQSTTIWQLDGLNWTEAAPANSPPYLVDIYKNGPSAMPNYTAAMENGGWDPHTLTWPAKLGEVIEIILENTGSLVANNGGVDYHPFHLHGANFYDCGSGNGTYDPVENEKKLANYSPVQRDTTNLYRYRSKGTAGGEEGWRCWRLRVQDAGCWMLHCHVLQHMIMGMQSVWVMGEWDQIARIPYSGAQGYLDFGGTAYGGQDISPVAYHHWDD</sequence>
<dbReference type="PANTHER" id="PTHR11709:SF394">
    <property type="entry name" value="FI03373P-RELATED"/>
    <property type="match status" value="1"/>
</dbReference>
<reference evidence="9" key="1">
    <citation type="journal article" date="2020" name="Stud. Mycol.">
        <title>101 Dothideomycetes genomes: a test case for predicting lifestyles and emergence of pathogens.</title>
        <authorList>
            <person name="Haridas S."/>
            <person name="Albert R."/>
            <person name="Binder M."/>
            <person name="Bloem J."/>
            <person name="Labutti K."/>
            <person name="Salamov A."/>
            <person name="Andreopoulos B."/>
            <person name="Baker S."/>
            <person name="Barry K."/>
            <person name="Bills G."/>
            <person name="Bluhm B."/>
            <person name="Cannon C."/>
            <person name="Castanera R."/>
            <person name="Culley D."/>
            <person name="Daum C."/>
            <person name="Ezra D."/>
            <person name="Gonzalez J."/>
            <person name="Henrissat B."/>
            <person name="Kuo A."/>
            <person name="Liang C."/>
            <person name="Lipzen A."/>
            <person name="Lutzoni F."/>
            <person name="Magnuson J."/>
            <person name="Mondo S."/>
            <person name="Nolan M."/>
            <person name="Ohm R."/>
            <person name="Pangilinan J."/>
            <person name="Park H.-J."/>
            <person name="Ramirez L."/>
            <person name="Alfaro M."/>
            <person name="Sun H."/>
            <person name="Tritt A."/>
            <person name="Yoshinaga Y."/>
            <person name="Zwiers L.-H."/>
            <person name="Turgeon B."/>
            <person name="Goodwin S."/>
            <person name="Spatafora J."/>
            <person name="Crous P."/>
            <person name="Grigoriev I."/>
        </authorList>
    </citation>
    <scope>NUCLEOTIDE SEQUENCE</scope>
    <source>
        <strain evidence="9">CBS 161.51</strain>
    </source>
</reference>
<dbReference type="SUPFAM" id="SSF49503">
    <property type="entry name" value="Cupredoxins"/>
    <property type="match status" value="3"/>
</dbReference>
<dbReference type="EMBL" id="ML976215">
    <property type="protein sequence ID" value="KAF1936044.1"/>
    <property type="molecule type" value="Genomic_DNA"/>
</dbReference>
<keyword evidence="4" id="KW-0186">Copper</keyword>
<accession>A0A6A5S928</accession>
<dbReference type="Proteomes" id="UP000800038">
    <property type="component" value="Unassembled WGS sequence"/>
</dbReference>